<dbReference type="AlphaFoldDB" id="A0A0D2BVR9"/>
<dbReference type="InterPro" id="IPR001757">
    <property type="entry name" value="P_typ_ATPase"/>
</dbReference>
<dbReference type="SFLD" id="SFLDS00003">
    <property type="entry name" value="Haloacid_Dehalogenase"/>
    <property type="match status" value="1"/>
</dbReference>
<dbReference type="Pfam" id="PF24534">
    <property type="entry name" value="HMA_PCA1"/>
    <property type="match status" value="1"/>
</dbReference>
<dbReference type="SUPFAM" id="SSF56784">
    <property type="entry name" value="HAD-like"/>
    <property type="match status" value="1"/>
</dbReference>
<dbReference type="InterPro" id="IPR023299">
    <property type="entry name" value="ATPase_P-typ_cyto_dom_N"/>
</dbReference>
<protein>
    <submittedName>
        <fullName evidence="10">Copper-translocating P-type ATPase</fullName>
    </submittedName>
</protein>
<dbReference type="SFLD" id="SFLDG00002">
    <property type="entry name" value="C1.7:_P-type_atpase_like"/>
    <property type="match status" value="1"/>
</dbReference>
<proteinExistence type="inferred from homology"/>
<dbReference type="InterPro" id="IPR018303">
    <property type="entry name" value="ATPase_P-typ_P_site"/>
</dbReference>
<dbReference type="Proteomes" id="UP000054342">
    <property type="component" value="Unassembled WGS sequence"/>
</dbReference>
<organism evidence="10 11">
    <name type="scientific">Exophiala xenobiotica</name>
    <dbReference type="NCBI Taxonomy" id="348802"/>
    <lineage>
        <taxon>Eukaryota</taxon>
        <taxon>Fungi</taxon>
        <taxon>Dikarya</taxon>
        <taxon>Ascomycota</taxon>
        <taxon>Pezizomycotina</taxon>
        <taxon>Eurotiomycetes</taxon>
        <taxon>Chaetothyriomycetidae</taxon>
        <taxon>Chaetothyriales</taxon>
        <taxon>Herpotrichiellaceae</taxon>
        <taxon>Exophiala</taxon>
    </lineage>
</organism>
<feature type="transmembrane region" description="Helical" evidence="7">
    <location>
        <begin position="570"/>
        <end position="595"/>
    </location>
</feature>
<dbReference type="GO" id="GO:0005524">
    <property type="term" value="F:ATP binding"/>
    <property type="evidence" value="ECO:0007669"/>
    <property type="project" value="UniProtKB-UniRule"/>
</dbReference>
<dbReference type="CDD" id="cd00371">
    <property type="entry name" value="HMA"/>
    <property type="match status" value="1"/>
</dbReference>
<evidence type="ECO:0000256" key="1">
    <source>
        <dbReference type="ARBA" id="ARBA00004370"/>
    </source>
</evidence>
<dbReference type="GO" id="GO:0016020">
    <property type="term" value="C:membrane"/>
    <property type="evidence" value="ECO:0007669"/>
    <property type="project" value="UniProtKB-SubCell"/>
</dbReference>
<evidence type="ECO:0000313" key="10">
    <source>
        <dbReference type="EMBL" id="KIW56556.1"/>
    </source>
</evidence>
<dbReference type="InterPro" id="IPR027256">
    <property type="entry name" value="P-typ_ATPase_IB"/>
</dbReference>
<dbReference type="Pfam" id="PF00122">
    <property type="entry name" value="E1-E2_ATPase"/>
    <property type="match status" value="1"/>
</dbReference>
<sequence length="1153" mass="122983">MMSNYSPCQPTSSKFQHGDGSATVAQGCCVDCGSGHRSCDETCIQAIAAGDCRRSCGPYEEPATPVHDYAEPCCAHKDQISRTIPRMLDASDLGGEPLQESDRCVEKTPPLKSVEKDMRCVIEKNDCHTDGEGDHCLKKDECCTAKNKKVDCPADTNPNRADEMVSCINTKHHTCCSDQQETGAGHVKDVYCTAKEIVPDVGQDSAPRVPHSAPSIGSQKHPRAYGACESHLQRAFDQYARYLETGRCICRSVLSRLDGCCGNPAIKQPATSNPTKPSGHSSSVATQSMSGLRAITGKSCREPCCDGKISRGKVRRSSDPSSCCLVQPRMSSSAPPKLPLAGAKGVDIEGDAAREHVILGVSGMTCTGCVRKVTNVLNHVNGVSGIKVTFVTGIAEFDLDQKVGSLPQVVSRTEKETGFKFFQIESKHQDLDLVVESSAAQHVLGRLRDMCESVEKVNKTTYRVSFDPAAIGVRSILSSLPGVRLAPAGNDVKQAEGRRKLIRMAWRTTLAAIFTIPVVVLAWSNNQLPYTASSVIECVLATVVQAVAVPEFYAGAIRSLIYSRVLEMDMLVVISITAAYGYSVVAFALTCAGYTLAEEAFFETSSLLITMVLLGRLIAAIAKVRAISAVSIRSLQAEKAFLFDVSSGDTTEMDARLLQLGDVFLVPPHSNIVTDGVILRGSSSVDESMLTGESLPVPKSPGDQLIAGTINGARALMVRLTRLPGKNSITDIAGLVQTALGSKPRIQDLADKIASYFIPAVITISLIVFAVWIAVALKVRGEDGGGAVGLALTYGIAVMAVSCPCALGLAVPMVLVIASGIAARRGIIIKQADAIERGYKVTDVILDKTGTITTGNLAVTHLQVFPLGVLSEDEILSVARAATKDNQHPVSLAVSFELRRRQAQSAEVENLESVPGAGIRCTWKGQEVLGGNPFWLGIEHRPEISGLINHRMTLFCVTIESNPIAVFGLKSTLREEATKTIADLQRRGLVCHIVSGDHPKVVEDIAQAVGIPFSKIASRQSPADKQKYVQTLMSAKKVVLFCGDGTNDAVAVAQADIGVQMGAASDVTRATADVVLLGGLDGLPALLDLSRRSFRRIAFNFAWSAVYNVLATFLAAGVFVKVRIPPAYAGLGEIVSVVPVVAAAMTLLRTRHD</sequence>
<evidence type="ECO:0000256" key="4">
    <source>
        <dbReference type="ARBA" id="ARBA00022967"/>
    </source>
</evidence>
<dbReference type="Pfam" id="PF00702">
    <property type="entry name" value="Hydrolase"/>
    <property type="match status" value="1"/>
</dbReference>
<dbReference type="PRINTS" id="PR00119">
    <property type="entry name" value="CATATPASE"/>
</dbReference>
<dbReference type="GeneID" id="25327117"/>
<dbReference type="NCBIfam" id="TIGR01525">
    <property type="entry name" value="ATPase-IB_hvy"/>
    <property type="match status" value="1"/>
</dbReference>
<dbReference type="NCBIfam" id="TIGR01494">
    <property type="entry name" value="ATPase_P-type"/>
    <property type="match status" value="1"/>
</dbReference>
<name>A0A0D2BVR9_9EURO</name>
<dbReference type="SUPFAM" id="SSF55008">
    <property type="entry name" value="HMA, heavy metal-associated domain"/>
    <property type="match status" value="1"/>
</dbReference>
<feature type="compositionally biased region" description="Polar residues" evidence="8">
    <location>
        <begin position="269"/>
        <end position="288"/>
    </location>
</feature>
<reference evidence="10 11" key="1">
    <citation type="submission" date="2015-01" db="EMBL/GenBank/DDBJ databases">
        <title>The Genome Sequence of Exophiala xenobiotica CBS118157.</title>
        <authorList>
            <consortium name="The Broad Institute Genomics Platform"/>
            <person name="Cuomo C."/>
            <person name="de Hoog S."/>
            <person name="Gorbushina A."/>
            <person name="Stielow B."/>
            <person name="Teixiera M."/>
            <person name="Abouelleil A."/>
            <person name="Chapman S.B."/>
            <person name="Priest M."/>
            <person name="Young S.K."/>
            <person name="Wortman J."/>
            <person name="Nusbaum C."/>
            <person name="Birren B."/>
        </authorList>
    </citation>
    <scope>NUCLEOTIDE SEQUENCE [LARGE SCALE GENOMIC DNA]</scope>
    <source>
        <strain evidence="10 11">CBS 118157</strain>
    </source>
</reference>
<dbReference type="SUPFAM" id="SSF81653">
    <property type="entry name" value="Calcium ATPase, transduction domain A"/>
    <property type="match status" value="1"/>
</dbReference>
<evidence type="ECO:0000256" key="6">
    <source>
        <dbReference type="ARBA" id="ARBA00023136"/>
    </source>
</evidence>
<feature type="transmembrane region" description="Helical" evidence="7">
    <location>
        <begin position="794"/>
        <end position="821"/>
    </location>
</feature>
<evidence type="ECO:0000256" key="7">
    <source>
        <dbReference type="RuleBase" id="RU362081"/>
    </source>
</evidence>
<keyword evidence="11" id="KW-1185">Reference proteome</keyword>
<keyword evidence="6 7" id="KW-0472">Membrane</keyword>
<dbReference type="GO" id="GO:0019829">
    <property type="term" value="F:ATPase-coupled monoatomic cation transmembrane transporter activity"/>
    <property type="evidence" value="ECO:0007669"/>
    <property type="project" value="InterPro"/>
</dbReference>
<dbReference type="InterPro" id="IPR036412">
    <property type="entry name" value="HAD-like_sf"/>
</dbReference>
<feature type="transmembrane region" description="Helical" evidence="7">
    <location>
        <begin position="753"/>
        <end position="774"/>
    </location>
</feature>
<keyword evidence="7" id="KW-0067">ATP-binding</keyword>
<evidence type="ECO:0000259" key="9">
    <source>
        <dbReference type="PROSITE" id="PS50846"/>
    </source>
</evidence>
<dbReference type="InterPro" id="IPR017969">
    <property type="entry name" value="Heavy-metal-associated_CS"/>
</dbReference>
<accession>A0A0D2BVR9</accession>
<evidence type="ECO:0000313" key="11">
    <source>
        <dbReference type="Proteomes" id="UP000054342"/>
    </source>
</evidence>
<dbReference type="NCBIfam" id="TIGR01511">
    <property type="entry name" value="ATPase-IB1_Cu"/>
    <property type="match status" value="1"/>
</dbReference>
<dbReference type="InterPro" id="IPR023214">
    <property type="entry name" value="HAD_sf"/>
</dbReference>
<feature type="transmembrane region" description="Helical" evidence="7">
    <location>
        <begin position="504"/>
        <end position="524"/>
    </location>
</feature>
<dbReference type="HOGENOM" id="CLU_001771_0_0_1"/>
<dbReference type="PROSITE" id="PS01047">
    <property type="entry name" value="HMA_1"/>
    <property type="match status" value="1"/>
</dbReference>
<dbReference type="GO" id="GO:0046872">
    <property type="term" value="F:metal ion binding"/>
    <property type="evidence" value="ECO:0007669"/>
    <property type="project" value="UniProtKB-KW"/>
</dbReference>
<keyword evidence="5 7" id="KW-1133">Transmembrane helix</keyword>
<evidence type="ECO:0000256" key="3">
    <source>
        <dbReference type="ARBA" id="ARBA00022723"/>
    </source>
</evidence>
<dbReference type="PANTHER" id="PTHR46594:SF4">
    <property type="entry name" value="P-TYPE CATION-TRANSPORTING ATPASE"/>
    <property type="match status" value="1"/>
</dbReference>
<dbReference type="InterPro" id="IPR008250">
    <property type="entry name" value="ATPase_P-typ_transduc_dom_A_sf"/>
</dbReference>
<dbReference type="SFLD" id="SFLDF00027">
    <property type="entry name" value="p-type_atpase"/>
    <property type="match status" value="1"/>
</dbReference>
<dbReference type="InterPro" id="IPR059000">
    <property type="entry name" value="ATPase_P-type_domA"/>
</dbReference>
<feature type="transmembrane region" description="Helical" evidence="7">
    <location>
        <begin position="1097"/>
        <end position="1120"/>
    </location>
</feature>
<gene>
    <name evidence="10" type="ORF">PV05_05209</name>
</gene>
<dbReference type="PANTHER" id="PTHR46594">
    <property type="entry name" value="P-TYPE CATION-TRANSPORTING ATPASE"/>
    <property type="match status" value="1"/>
</dbReference>
<evidence type="ECO:0000256" key="8">
    <source>
        <dbReference type="SAM" id="MobiDB-lite"/>
    </source>
</evidence>
<dbReference type="Pfam" id="PF00403">
    <property type="entry name" value="HMA"/>
    <property type="match status" value="1"/>
</dbReference>
<dbReference type="PROSITE" id="PS00154">
    <property type="entry name" value="ATPASE_E1_E2"/>
    <property type="match status" value="1"/>
</dbReference>
<comment type="similarity">
    <text evidence="7">Belongs to the cation transport ATPase (P-type) (TC 3.A.3) family. Type IB subfamily.</text>
</comment>
<dbReference type="Gene3D" id="3.30.70.100">
    <property type="match status" value="1"/>
</dbReference>
<dbReference type="SUPFAM" id="SSF81665">
    <property type="entry name" value="Calcium ATPase, transmembrane domain M"/>
    <property type="match status" value="1"/>
</dbReference>
<dbReference type="InterPro" id="IPR044492">
    <property type="entry name" value="P_typ_ATPase_HD_dom"/>
</dbReference>
<comment type="subcellular location">
    <subcellularLocation>
        <location evidence="1 7">Membrane</location>
    </subcellularLocation>
</comment>
<dbReference type="RefSeq" id="XP_013317140.1">
    <property type="nucleotide sequence ID" value="XM_013461686.1"/>
</dbReference>
<dbReference type="InterPro" id="IPR036163">
    <property type="entry name" value="HMA_dom_sf"/>
</dbReference>
<dbReference type="GO" id="GO:0016887">
    <property type="term" value="F:ATP hydrolysis activity"/>
    <property type="evidence" value="ECO:0007669"/>
    <property type="project" value="InterPro"/>
</dbReference>
<keyword evidence="3 7" id="KW-0479">Metal-binding</keyword>
<dbReference type="STRING" id="348802.A0A0D2BVR9"/>
<dbReference type="EMBL" id="KN847319">
    <property type="protein sequence ID" value="KIW56556.1"/>
    <property type="molecule type" value="Genomic_DNA"/>
</dbReference>
<keyword evidence="4" id="KW-1278">Translocase</keyword>
<feature type="transmembrane region" description="Helical" evidence="7">
    <location>
        <begin position="607"/>
        <end position="626"/>
    </location>
</feature>
<evidence type="ECO:0000256" key="5">
    <source>
        <dbReference type="ARBA" id="ARBA00022989"/>
    </source>
</evidence>
<evidence type="ECO:0000256" key="2">
    <source>
        <dbReference type="ARBA" id="ARBA00022692"/>
    </source>
</evidence>
<keyword evidence="7" id="KW-0547">Nucleotide-binding</keyword>
<dbReference type="InterPro" id="IPR056236">
    <property type="entry name" value="HMA_PCA1"/>
</dbReference>
<dbReference type="Gene3D" id="2.70.150.10">
    <property type="entry name" value="Calcium-transporting ATPase, cytoplasmic transduction domain A"/>
    <property type="match status" value="1"/>
</dbReference>
<keyword evidence="2 7" id="KW-0812">Transmembrane</keyword>
<dbReference type="OrthoDB" id="432719at2759"/>
<feature type="transmembrane region" description="Helical" evidence="7">
    <location>
        <begin position="1126"/>
        <end position="1148"/>
    </location>
</feature>
<feature type="region of interest" description="Disordered" evidence="8">
    <location>
        <begin position="268"/>
        <end position="288"/>
    </location>
</feature>
<dbReference type="PROSITE" id="PS50846">
    <property type="entry name" value="HMA_2"/>
    <property type="match status" value="1"/>
</dbReference>
<dbReference type="Gene3D" id="3.40.50.1000">
    <property type="entry name" value="HAD superfamily/HAD-like"/>
    <property type="match status" value="1"/>
</dbReference>
<feature type="domain" description="HMA" evidence="9">
    <location>
        <begin position="355"/>
        <end position="422"/>
    </location>
</feature>
<dbReference type="InterPro" id="IPR006121">
    <property type="entry name" value="HMA_dom"/>
</dbReference>
<dbReference type="InterPro" id="IPR023298">
    <property type="entry name" value="ATPase_P-typ_TM_dom_sf"/>
</dbReference>
<dbReference type="Gene3D" id="3.40.1110.10">
    <property type="entry name" value="Calcium-transporting ATPase, cytoplasmic domain N"/>
    <property type="match status" value="1"/>
</dbReference>